<dbReference type="Pfam" id="PF11951">
    <property type="entry name" value="Fungal_trans_2"/>
    <property type="match status" value="1"/>
</dbReference>
<organism evidence="9 10">
    <name type="scientific">Xylaria hypoxylon</name>
    <dbReference type="NCBI Taxonomy" id="37992"/>
    <lineage>
        <taxon>Eukaryota</taxon>
        <taxon>Fungi</taxon>
        <taxon>Dikarya</taxon>
        <taxon>Ascomycota</taxon>
        <taxon>Pezizomycotina</taxon>
        <taxon>Sordariomycetes</taxon>
        <taxon>Xylariomycetidae</taxon>
        <taxon>Xylariales</taxon>
        <taxon>Xylariaceae</taxon>
        <taxon>Xylaria</taxon>
    </lineage>
</organism>
<name>A0A4Z0YW74_9PEZI</name>
<dbReference type="PANTHER" id="PTHR36206:SF4">
    <property type="entry name" value="HYPOTHETICAL CONSERVED PROTEIN (EUROFUNG)-RELATED"/>
    <property type="match status" value="1"/>
</dbReference>
<evidence type="ECO:0000256" key="1">
    <source>
        <dbReference type="ARBA" id="ARBA00022723"/>
    </source>
</evidence>
<dbReference type="CDD" id="cd00067">
    <property type="entry name" value="GAL4"/>
    <property type="match status" value="1"/>
</dbReference>
<evidence type="ECO:0000256" key="4">
    <source>
        <dbReference type="ARBA" id="ARBA00023125"/>
    </source>
</evidence>
<reference evidence="9 10" key="1">
    <citation type="submission" date="2019-03" db="EMBL/GenBank/DDBJ databases">
        <title>Draft genome sequence of Xylaria hypoxylon DSM 108379, a ubiquitous saprotrophic-parasitic fungi on hardwood.</title>
        <authorList>
            <person name="Buettner E."/>
            <person name="Leonhardt S."/>
            <person name="Gebauer A.M."/>
            <person name="Liers C."/>
            <person name="Hofrichter M."/>
            <person name="Kellner H."/>
        </authorList>
    </citation>
    <scope>NUCLEOTIDE SEQUENCE [LARGE SCALE GENOMIC DNA]</scope>
    <source>
        <strain evidence="9 10">DSM 108379</strain>
    </source>
</reference>
<protein>
    <recommendedName>
        <fullName evidence="8">Zn(2)-C6 fungal-type domain-containing protein</fullName>
    </recommendedName>
</protein>
<keyword evidence="10" id="KW-1185">Reference proteome</keyword>
<evidence type="ECO:0000313" key="10">
    <source>
        <dbReference type="Proteomes" id="UP000297716"/>
    </source>
</evidence>
<dbReference type="OrthoDB" id="39175at2759"/>
<evidence type="ECO:0000256" key="6">
    <source>
        <dbReference type="ARBA" id="ARBA00023242"/>
    </source>
</evidence>
<dbReference type="GO" id="GO:0003677">
    <property type="term" value="F:DNA binding"/>
    <property type="evidence" value="ECO:0007669"/>
    <property type="project" value="UniProtKB-KW"/>
</dbReference>
<evidence type="ECO:0000256" key="3">
    <source>
        <dbReference type="ARBA" id="ARBA00023015"/>
    </source>
</evidence>
<dbReference type="GO" id="GO:0008270">
    <property type="term" value="F:zinc ion binding"/>
    <property type="evidence" value="ECO:0007669"/>
    <property type="project" value="InterPro"/>
</dbReference>
<evidence type="ECO:0000256" key="5">
    <source>
        <dbReference type="ARBA" id="ARBA00023163"/>
    </source>
</evidence>
<keyword evidence="1" id="KW-0479">Metal-binding</keyword>
<evidence type="ECO:0000259" key="8">
    <source>
        <dbReference type="PROSITE" id="PS50048"/>
    </source>
</evidence>
<keyword evidence="5" id="KW-0804">Transcription</keyword>
<feature type="region of interest" description="Disordered" evidence="7">
    <location>
        <begin position="1"/>
        <end position="49"/>
    </location>
</feature>
<dbReference type="InterPro" id="IPR001138">
    <property type="entry name" value="Zn2Cys6_DnaBD"/>
</dbReference>
<dbReference type="Pfam" id="PF00172">
    <property type="entry name" value="Zn_clus"/>
    <property type="match status" value="1"/>
</dbReference>
<feature type="domain" description="Zn(2)-C6 fungal-type" evidence="8">
    <location>
        <begin position="99"/>
        <end position="128"/>
    </location>
</feature>
<feature type="compositionally biased region" description="Basic residues" evidence="7">
    <location>
        <begin position="86"/>
        <end position="96"/>
    </location>
</feature>
<keyword evidence="6" id="KW-0539">Nucleus</keyword>
<feature type="region of interest" description="Disordered" evidence="7">
    <location>
        <begin position="65"/>
        <end position="98"/>
    </location>
</feature>
<gene>
    <name evidence="9" type="ORF">E0Z10_g5322</name>
</gene>
<dbReference type="InterPro" id="IPR036864">
    <property type="entry name" value="Zn2-C6_fun-type_DNA-bd_sf"/>
</dbReference>
<dbReference type="AlphaFoldDB" id="A0A4Z0YW74"/>
<dbReference type="InterPro" id="IPR021858">
    <property type="entry name" value="Fun_TF"/>
</dbReference>
<evidence type="ECO:0000313" key="9">
    <source>
        <dbReference type="EMBL" id="TGJ83425.1"/>
    </source>
</evidence>
<dbReference type="SUPFAM" id="SSF57701">
    <property type="entry name" value="Zn2/Cys6 DNA-binding domain"/>
    <property type="match status" value="1"/>
</dbReference>
<dbReference type="Gene3D" id="4.10.240.10">
    <property type="entry name" value="Zn(2)-C6 fungal-type DNA-binding domain"/>
    <property type="match status" value="1"/>
</dbReference>
<comment type="caution">
    <text evidence="9">The sequence shown here is derived from an EMBL/GenBank/DDBJ whole genome shotgun (WGS) entry which is preliminary data.</text>
</comment>
<accession>A0A4Z0YW74</accession>
<evidence type="ECO:0000256" key="2">
    <source>
        <dbReference type="ARBA" id="ARBA00022833"/>
    </source>
</evidence>
<dbReference type="PROSITE" id="PS00463">
    <property type="entry name" value="ZN2_CY6_FUNGAL_1"/>
    <property type="match status" value="1"/>
</dbReference>
<dbReference type="InterPro" id="IPR052360">
    <property type="entry name" value="Transcr_Regulatory_Proteins"/>
</dbReference>
<proteinExistence type="predicted"/>
<evidence type="ECO:0000256" key="7">
    <source>
        <dbReference type="SAM" id="MobiDB-lite"/>
    </source>
</evidence>
<keyword evidence="2" id="KW-0862">Zinc</keyword>
<dbReference type="GO" id="GO:0000981">
    <property type="term" value="F:DNA-binding transcription factor activity, RNA polymerase II-specific"/>
    <property type="evidence" value="ECO:0007669"/>
    <property type="project" value="InterPro"/>
</dbReference>
<dbReference type="PROSITE" id="PS50048">
    <property type="entry name" value="ZN2_CY6_FUNGAL_2"/>
    <property type="match status" value="1"/>
</dbReference>
<dbReference type="EMBL" id="SKBN01000094">
    <property type="protein sequence ID" value="TGJ83425.1"/>
    <property type="molecule type" value="Genomic_DNA"/>
</dbReference>
<dbReference type="PANTHER" id="PTHR36206">
    <property type="entry name" value="ASPERCRYPTIN BIOSYNTHESIS CLUSTER-SPECIFIC TRANSCRIPTION REGULATOR ATNN-RELATED"/>
    <property type="match status" value="1"/>
</dbReference>
<dbReference type="SMART" id="SM00066">
    <property type="entry name" value="GAL4"/>
    <property type="match status" value="1"/>
</dbReference>
<dbReference type="STRING" id="37992.A0A4Z0YW74"/>
<dbReference type="Proteomes" id="UP000297716">
    <property type="component" value="Unassembled WGS sequence"/>
</dbReference>
<keyword evidence="4" id="KW-0238">DNA-binding</keyword>
<keyword evidence="3" id="KW-0805">Transcription regulation</keyword>
<sequence>MKPTQLFQLKAENETVVNTERAPRQYDQSPSPKQPVRSGGRILESGRGQDRIYIADVLRASMLAASPSDNGSSGGGSGDYGDAQRPRRVRTSKPKVKTGCNNCKQRRIKCDERRPACTQCVRSKKQCTGYPPPPRAKIYEEKRIAPKPPSRIGLMPAQTILAARPQLQPIQVQPIPQITTIFQAPSYVREFTPPETPKRSSLVLYQPSTMPFDSREGQYFQLFRDYTASELSGFFDSSFWTRRVLQECHSEDSIRHAVVALGALYKTLEKISESPPSSPSDNDQHQSDNVDRHWEVALKHYSLAINTVVRSASHDDAKRRTSLMAFVLLACFDSFIGDHKQAIRQIQAGLALLETLRAERRQASLPQPEEPVEQDLIQMFTRLVIQAKSYDLAFHFPQPYVIRLTPKVGVTTPSPSDGGPPVSTNNAQIPEIFASLHDGRLAWDTLCEKIMRFTEHMSTYVKMSPMNILPIELKQYGKGFDEQVEAWSRAFDPILTSRMAPAKSTQEKTAIAVLKMNQIMGRILFNMTFSDSESEFDQFITFFREIVNLAMEVIGDEERRAATKRCPNPEFCQHQSAHADIFGGEYTAKHIKPSFSADLGIVPPLFVVATKCRDPLTRQQAIQLLRTSSRREGMWDSELCARIGSWIATIEEENDRVADTPRPLSSSNEAGRLSIGSPGSMSNGSPAFGEDIPLGPGGNARWGSRRESSPLSPQTRAEMKLVPERKRVMVRAVEFDLQKRVAILQCGTRGLIPGMPDLRTRATRIEW</sequence>
<feature type="region of interest" description="Disordered" evidence="7">
    <location>
        <begin position="654"/>
        <end position="715"/>
    </location>
</feature>